<dbReference type="EMBL" id="QKNX01000001">
    <property type="protein sequence ID" value="TKR28116.1"/>
    <property type="molecule type" value="Genomic_DNA"/>
</dbReference>
<keyword evidence="2" id="KW-1185">Reference proteome</keyword>
<gene>
    <name evidence="1" type="ORF">DM868_03285</name>
</gene>
<dbReference type="Proteomes" id="UP000308037">
    <property type="component" value="Unassembled WGS sequence"/>
</dbReference>
<dbReference type="OrthoDB" id="11025at2157"/>
<evidence type="ECO:0000313" key="2">
    <source>
        <dbReference type="Proteomes" id="UP000308037"/>
    </source>
</evidence>
<evidence type="ECO:0000313" key="1">
    <source>
        <dbReference type="EMBL" id="TKR28116.1"/>
    </source>
</evidence>
<name>A0A4U5JHY9_9EURY</name>
<proteinExistence type="predicted"/>
<organism evidence="1 2">
    <name type="scientific">Natronomonas salsuginis</name>
    <dbReference type="NCBI Taxonomy" id="2217661"/>
    <lineage>
        <taxon>Archaea</taxon>
        <taxon>Methanobacteriati</taxon>
        <taxon>Methanobacteriota</taxon>
        <taxon>Stenosarchaea group</taxon>
        <taxon>Halobacteria</taxon>
        <taxon>Halobacteriales</taxon>
        <taxon>Natronomonadaceae</taxon>
        <taxon>Natronomonas</taxon>
    </lineage>
</organism>
<reference evidence="1 2" key="1">
    <citation type="submission" date="2019-04" db="EMBL/GenBank/DDBJ databases">
        <title>Natronomonas sp. F20-122 a newhaloarchaeon isolated from a saline saltern of Isla Bacuta, Huelva, Spain.</title>
        <authorList>
            <person name="Duran-Viseras A."/>
            <person name="Sanchez-Porro C."/>
            <person name="Ventosa A."/>
        </authorList>
    </citation>
    <scope>NUCLEOTIDE SEQUENCE [LARGE SCALE GENOMIC DNA]</scope>
    <source>
        <strain evidence="1 2">F20-122</strain>
    </source>
</reference>
<comment type="caution">
    <text evidence="1">The sequence shown here is derived from an EMBL/GenBank/DDBJ whole genome shotgun (WGS) entry which is preliminary data.</text>
</comment>
<accession>A0A4U5JHY9</accession>
<sequence length="110" mass="12400">MAYRFVRARPITDRLAELRERLDSGEIAEMKPFGTGMTTALNDAKYDPDTGDAVWIEEDYCTPPLAMEREAVLDDHFGAITIVDPDVDESAGWERIDGLPSLWERVEAKP</sequence>
<dbReference type="RefSeq" id="WP_137275415.1">
    <property type="nucleotide sequence ID" value="NZ_QKNX01000001.1"/>
</dbReference>
<protein>
    <submittedName>
        <fullName evidence="1">Uncharacterized protein</fullName>
    </submittedName>
</protein>
<dbReference type="AlphaFoldDB" id="A0A4U5JHY9"/>